<keyword evidence="8 9" id="KW-0472">Membrane</keyword>
<sequence length="325" mass="36212">MSAVSAASLARDRDDKNKNNIASVFAGGFAGVCSTCVTNPLDTVRVRLSAGRSATGKSHKSLVMTFKELFQKGAWHAFSRGLGANIMASMPSNAVYLPTYRFLKNELTQPEPRIKLSEGSIPLVCAFGAVTTTNLTLSPLFLVRTRVQVDDKLTIREVFLSVMKKEGVRGFYRGTVTNIAGRFVEEGLFWSVYELLKRITHKGTFEQGNSFLLASAAMLSLTMVAKLTATSIAYPYNVIMNHLRTVNKQTGKHDFVKVFPTIKHIYRHDGFMGFYKGLAPQLLRSVISKATQIYSFELFMFTYGQMLANKRRLLDEADRAKETSE</sequence>
<comment type="subcellular location">
    <subcellularLocation>
        <location evidence="1">Mitochondrion inner membrane</location>
        <topology evidence="1">Multi-pass membrane protein</topology>
    </subcellularLocation>
</comment>
<keyword evidence="2 10" id="KW-0813">Transport</keyword>
<evidence type="ECO:0000256" key="6">
    <source>
        <dbReference type="ARBA" id="ARBA00022989"/>
    </source>
</evidence>
<feature type="repeat" description="Solcar" evidence="9">
    <location>
        <begin position="18"/>
        <end position="106"/>
    </location>
</feature>
<dbReference type="PROSITE" id="PS50920">
    <property type="entry name" value="SOLCAR"/>
    <property type="match status" value="3"/>
</dbReference>
<reference evidence="11 12" key="1">
    <citation type="submission" date="2020-08" db="EMBL/GenBank/DDBJ databases">
        <authorList>
            <person name="Newling K."/>
            <person name="Davey J."/>
            <person name="Forrester S."/>
        </authorList>
    </citation>
    <scope>NUCLEOTIDE SEQUENCE [LARGE SCALE GENOMIC DNA]</scope>
    <source>
        <strain evidence="12">Crithidia deanei Carvalho (ATCC PRA-265)</strain>
    </source>
</reference>
<evidence type="ECO:0000256" key="10">
    <source>
        <dbReference type="RuleBase" id="RU000488"/>
    </source>
</evidence>
<comment type="similarity">
    <text evidence="10">Belongs to the mitochondrial carrier (TC 2.A.29) family.</text>
</comment>
<evidence type="ECO:0000313" key="12">
    <source>
        <dbReference type="Proteomes" id="UP000515908"/>
    </source>
</evidence>
<protein>
    <submittedName>
        <fullName evidence="11">Mitochondrial carrier protein, putative</fullName>
    </submittedName>
</protein>
<dbReference type="PANTHER" id="PTHR45829:SF4">
    <property type="entry name" value="MITOCHONDRIAL CARRIER PROTEIN RIM2"/>
    <property type="match status" value="1"/>
</dbReference>
<evidence type="ECO:0000256" key="9">
    <source>
        <dbReference type="PROSITE-ProRule" id="PRU00282"/>
    </source>
</evidence>
<dbReference type="PRINTS" id="PR00926">
    <property type="entry name" value="MITOCARRIER"/>
</dbReference>
<dbReference type="GO" id="GO:1990519">
    <property type="term" value="P:pyrimidine nucleotide import into mitochondrion"/>
    <property type="evidence" value="ECO:0007669"/>
    <property type="project" value="TreeGrafter"/>
</dbReference>
<evidence type="ECO:0000256" key="8">
    <source>
        <dbReference type="ARBA" id="ARBA00023136"/>
    </source>
</evidence>
<evidence type="ECO:0000256" key="5">
    <source>
        <dbReference type="ARBA" id="ARBA00022792"/>
    </source>
</evidence>
<dbReference type="InterPro" id="IPR018108">
    <property type="entry name" value="MCP_transmembrane"/>
</dbReference>
<dbReference type="SUPFAM" id="SSF103506">
    <property type="entry name" value="Mitochondrial carrier"/>
    <property type="match status" value="1"/>
</dbReference>
<name>S9VNI5_9TRYP</name>
<dbReference type="VEuPathDB" id="TriTrypDB:ADEAN_000940100"/>
<evidence type="ECO:0000256" key="3">
    <source>
        <dbReference type="ARBA" id="ARBA00022692"/>
    </source>
</evidence>
<dbReference type="InterPro" id="IPR002067">
    <property type="entry name" value="MCP"/>
</dbReference>
<keyword evidence="5" id="KW-0999">Mitochondrion inner membrane</keyword>
<evidence type="ECO:0000256" key="4">
    <source>
        <dbReference type="ARBA" id="ARBA00022737"/>
    </source>
</evidence>
<dbReference type="InterPro" id="IPR049562">
    <property type="entry name" value="SLC25A33/36-like"/>
</dbReference>
<keyword evidence="4" id="KW-0677">Repeat</keyword>
<dbReference type="EMBL" id="LR877167">
    <property type="protein sequence ID" value="CAD2221866.1"/>
    <property type="molecule type" value="Genomic_DNA"/>
</dbReference>
<dbReference type="Gene3D" id="1.50.40.10">
    <property type="entry name" value="Mitochondrial carrier domain"/>
    <property type="match status" value="2"/>
</dbReference>
<keyword evidence="12" id="KW-1185">Reference proteome</keyword>
<dbReference type="OrthoDB" id="269120at2759"/>
<dbReference type="GO" id="GO:0005743">
    <property type="term" value="C:mitochondrial inner membrane"/>
    <property type="evidence" value="ECO:0007669"/>
    <property type="project" value="UniProtKB-SubCell"/>
</dbReference>
<feature type="repeat" description="Solcar" evidence="9">
    <location>
        <begin position="213"/>
        <end position="302"/>
    </location>
</feature>
<organism evidence="11 12">
    <name type="scientific">Angomonas deanei</name>
    <dbReference type="NCBI Taxonomy" id="59799"/>
    <lineage>
        <taxon>Eukaryota</taxon>
        <taxon>Discoba</taxon>
        <taxon>Euglenozoa</taxon>
        <taxon>Kinetoplastea</taxon>
        <taxon>Metakinetoplastina</taxon>
        <taxon>Trypanosomatida</taxon>
        <taxon>Trypanosomatidae</taxon>
        <taxon>Strigomonadinae</taxon>
        <taxon>Angomonas</taxon>
    </lineage>
</organism>
<dbReference type="AlphaFoldDB" id="S9VNI5"/>
<keyword evidence="3 9" id="KW-0812">Transmembrane</keyword>
<proteinExistence type="inferred from homology"/>
<keyword evidence="6" id="KW-1133">Transmembrane helix</keyword>
<keyword evidence="7" id="KW-0496">Mitochondrion</keyword>
<dbReference type="Pfam" id="PF00153">
    <property type="entry name" value="Mito_carr"/>
    <property type="match status" value="3"/>
</dbReference>
<dbReference type="PANTHER" id="PTHR45829">
    <property type="entry name" value="MITOCHONDRIAL CARRIER PROTEIN RIM2"/>
    <property type="match status" value="1"/>
</dbReference>
<dbReference type="Proteomes" id="UP000515908">
    <property type="component" value="Chromosome 23"/>
</dbReference>
<gene>
    <name evidence="11" type="ORF">ADEAN_000940100</name>
</gene>
<dbReference type="InterPro" id="IPR023395">
    <property type="entry name" value="MCP_dom_sf"/>
</dbReference>
<evidence type="ECO:0000256" key="2">
    <source>
        <dbReference type="ARBA" id="ARBA00022448"/>
    </source>
</evidence>
<accession>S9VNI5</accession>
<evidence type="ECO:0000313" key="11">
    <source>
        <dbReference type="EMBL" id="CAD2221866.1"/>
    </source>
</evidence>
<evidence type="ECO:0000256" key="1">
    <source>
        <dbReference type="ARBA" id="ARBA00004448"/>
    </source>
</evidence>
<dbReference type="GO" id="GO:0015218">
    <property type="term" value="F:pyrimidine nucleotide transmembrane transporter activity"/>
    <property type="evidence" value="ECO:0007669"/>
    <property type="project" value="InterPro"/>
</dbReference>
<evidence type="ECO:0000256" key="7">
    <source>
        <dbReference type="ARBA" id="ARBA00023128"/>
    </source>
</evidence>
<feature type="repeat" description="Solcar" evidence="9">
    <location>
        <begin position="117"/>
        <end position="199"/>
    </location>
</feature>